<dbReference type="GO" id="GO:0003700">
    <property type="term" value="F:DNA-binding transcription factor activity"/>
    <property type="evidence" value="ECO:0007669"/>
    <property type="project" value="InterPro"/>
</dbReference>
<keyword evidence="2" id="KW-0238">DNA-binding</keyword>
<sequence length="343" mass="37309">MSWRIHFTTDDLARTRIAAAPQPLVELNVAVRMLQDSRHHPVRFGEWRRTALSRLPAQARLVFDLLPVQEWGLDLLTPAGAGDLRALLEQVRSTPARRLRLELAQLAALREHRRPLPRWTERIGTNPRLLQQVADLLEEVYQHTVEPHVPTLHASTMADRSVRTRHIAEGGMDRMLSGLIPGRVRWEPPVLVVTKPGGAQVDIDLGGRGLLLVPSLFGSDYPILALDAEPQPLMTYPVHDTNPGRPLPAPVSTSPTPATPYALASLLGRTRATVLTVIAEYAGCTTAELAALASIAPASASEHASVLRKAGLVTTVRHHKAALHSPTQAGILLLDSPKAALAS</sequence>
<dbReference type="GO" id="GO:0003677">
    <property type="term" value="F:DNA binding"/>
    <property type="evidence" value="ECO:0007669"/>
    <property type="project" value="UniProtKB-KW"/>
</dbReference>
<proteinExistence type="predicted"/>
<dbReference type="InterPro" id="IPR001845">
    <property type="entry name" value="HTH_ArsR_DNA-bd_dom"/>
</dbReference>
<dbReference type="Gene3D" id="1.10.10.10">
    <property type="entry name" value="Winged helix-like DNA-binding domain superfamily/Winged helix DNA-binding domain"/>
    <property type="match status" value="1"/>
</dbReference>
<keyword evidence="3" id="KW-0804">Transcription</keyword>
<comment type="caution">
    <text evidence="5">The sequence shown here is derived from an EMBL/GenBank/DDBJ whole genome shotgun (WGS) entry which is preliminary data.</text>
</comment>
<dbReference type="SUPFAM" id="SSF46785">
    <property type="entry name" value="Winged helix' DNA-binding domain"/>
    <property type="match status" value="1"/>
</dbReference>
<accession>A0A542DER6</accession>
<keyword evidence="6" id="KW-1185">Reference proteome</keyword>
<dbReference type="EMBL" id="VFML01000001">
    <property type="protein sequence ID" value="TQJ01544.1"/>
    <property type="molecule type" value="Genomic_DNA"/>
</dbReference>
<organism evidence="5 6">
    <name type="scientific">Amycolatopsis cihanbeyliensis</name>
    <dbReference type="NCBI Taxonomy" id="1128664"/>
    <lineage>
        <taxon>Bacteria</taxon>
        <taxon>Bacillati</taxon>
        <taxon>Actinomycetota</taxon>
        <taxon>Actinomycetes</taxon>
        <taxon>Pseudonocardiales</taxon>
        <taxon>Pseudonocardiaceae</taxon>
        <taxon>Amycolatopsis</taxon>
    </lineage>
</organism>
<dbReference type="InterPro" id="IPR036388">
    <property type="entry name" value="WH-like_DNA-bd_sf"/>
</dbReference>
<dbReference type="InterPro" id="IPR051011">
    <property type="entry name" value="Metal_resp_trans_reg"/>
</dbReference>
<dbReference type="InterPro" id="IPR011991">
    <property type="entry name" value="ArsR-like_HTH"/>
</dbReference>
<dbReference type="AlphaFoldDB" id="A0A542DER6"/>
<keyword evidence="1" id="KW-0805">Transcription regulation</keyword>
<dbReference type="CDD" id="cd00090">
    <property type="entry name" value="HTH_ARSR"/>
    <property type="match status" value="1"/>
</dbReference>
<dbReference type="RefSeq" id="WP_141996367.1">
    <property type="nucleotide sequence ID" value="NZ_VFML01000001.1"/>
</dbReference>
<dbReference type="Proteomes" id="UP000320876">
    <property type="component" value="Unassembled WGS sequence"/>
</dbReference>
<evidence type="ECO:0000313" key="6">
    <source>
        <dbReference type="Proteomes" id="UP000320876"/>
    </source>
</evidence>
<dbReference type="InterPro" id="IPR036390">
    <property type="entry name" value="WH_DNA-bd_sf"/>
</dbReference>
<evidence type="ECO:0000313" key="5">
    <source>
        <dbReference type="EMBL" id="TQJ01544.1"/>
    </source>
</evidence>
<dbReference type="OrthoDB" id="3808065at2"/>
<name>A0A542DER6_AMYCI</name>
<dbReference type="SMART" id="SM00418">
    <property type="entry name" value="HTH_ARSR"/>
    <property type="match status" value="1"/>
</dbReference>
<evidence type="ECO:0000256" key="2">
    <source>
        <dbReference type="ARBA" id="ARBA00023125"/>
    </source>
</evidence>
<evidence type="ECO:0000259" key="4">
    <source>
        <dbReference type="SMART" id="SM00418"/>
    </source>
</evidence>
<reference evidence="5 6" key="1">
    <citation type="submission" date="2019-06" db="EMBL/GenBank/DDBJ databases">
        <title>Sequencing the genomes of 1000 actinobacteria strains.</title>
        <authorList>
            <person name="Klenk H.-P."/>
        </authorList>
    </citation>
    <scope>NUCLEOTIDE SEQUENCE [LARGE SCALE GENOMIC DNA]</scope>
    <source>
        <strain evidence="5 6">DSM 45679</strain>
    </source>
</reference>
<dbReference type="PANTHER" id="PTHR43132">
    <property type="entry name" value="ARSENICAL RESISTANCE OPERON REPRESSOR ARSR-RELATED"/>
    <property type="match status" value="1"/>
</dbReference>
<feature type="domain" description="HTH arsR-type" evidence="4">
    <location>
        <begin position="262"/>
        <end position="335"/>
    </location>
</feature>
<evidence type="ECO:0000256" key="1">
    <source>
        <dbReference type="ARBA" id="ARBA00023015"/>
    </source>
</evidence>
<gene>
    <name evidence="5" type="ORF">FB471_1232</name>
</gene>
<protein>
    <submittedName>
        <fullName evidence="5">Helix-turn-helix protein</fullName>
    </submittedName>
</protein>
<evidence type="ECO:0000256" key="3">
    <source>
        <dbReference type="ARBA" id="ARBA00023163"/>
    </source>
</evidence>
<dbReference type="PANTHER" id="PTHR43132:SF8">
    <property type="entry name" value="HTH-TYPE TRANSCRIPTIONAL REGULATOR KMTR"/>
    <property type="match status" value="1"/>
</dbReference>